<evidence type="ECO:0000256" key="3">
    <source>
        <dbReference type="ARBA" id="ARBA00022980"/>
    </source>
</evidence>
<dbReference type="InterPro" id="IPR027534">
    <property type="entry name" value="Ribosomal_P1/P2"/>
</dbReference>
<dbReference type="GO" id="GO:0003735">
    <property type="term" value="F:structural constituent of ribosome"/>
    <property type="evidence" value="ECO:0007669"/>
    <property type="project" value="InterPro"/>
</dbReference>
<dbReference type="AlphaFoldDB" id="A0A8J5G5T7"/>
<dbReference type="Proteomes" id="UP000734854">
    <property type="component" value="Unassembled WGS sequence"/>
</dbReference>
<protein>
    <submittedName>
        <fullName evidence="6">Uncharacterized protein</fullName>
    </submittedName>
</protein>
<dbReference type="PANTHER" id="PTHR21141">
    <property type="entry name" value="60S ACIDIC RIBOSOMAL PROTEIN FAMILY MEMBER"/>
    <property type="match status" value="1"/>
</dbReference>
<evidence type="ECO:0000256" key="5">
    <source>
        <dbReference type="SAM" id="MobiDB-lite"/>
    </source>
</evidence>
<evidence type="ECO:0000313" key="6">
    <source>
        <dbReference type="EMBL" id="KAG6501030.1"/>
    </source>
</evidence>
<proteinExistence type="inferred from homology"/>
<comment type="similarity">
    <text evidence="2">Belongs to the eukaryotic ribosomal protein P1/P2 family.</text>
</comment>
<dbReference type="CDD" id="cd05833">
    <property type="entry name" value="Ribosomal_P2"/>
    <property type="match status" value="1"/>
</dbReference>
<dbReference type="GO" id="GO:0022625">
    <property type="term" value="C:cytosolic large ribosomal subunit"/>
    <property type="evidence" value="ECO:0007669"/>
    <property type="project" value="InterPro"/>
</dbReference>
<dbReference type="OrthoDB" id="782200at2759"/>
<organism evidence="6 7">
    <name type="scientific">Zingiber officinale</name>
    <name type="common">Ginger</name>
    <name type="synonym">Amomum zingiber</name>
    <dbReference type="NCBI Taxonomy" id="94328"/>
    <lineage>
        <taxon>Eukaryota</taxon>
        <taxon>Viridiplantae</taxon>
        <taxon>Streptophyta</taxon>
        <taxon>Embryophyta</taxon>
        <taxon>Tracheophyta</taxon>
        <taxon>Spermatophyta</taxon>
        <taxon>Magnoliopsida</taxon>
        <taxon>Liliopsida</taxon>
        <taxon>Zingiberales</taxon>
        <taxon>Zingiberaceae</taxon>
        <taxon>Zingiber</taxon>
    </lineage>
</organism>
<dbReference type="HAMAP" id="MF_01478">
    <property type="entry name" value="Ribosomal_L12_arch"/>
    <property type="match status" value="1"/>
</dbReference>
<dbReference type="GO" id="GO:0002182">
    <property type="term" value="P:cytoplasmic translational elongation"/>
    <property type="evidence" value="ECO:0007669"/>
    <property type="project" value="InterPro"/>
</dbReference>
<dbReference type="Pfam" id="PF00428">
    <property type="entry name" value="Ribosomal_60s"/>
    <property type="match status" value="1"/>
</dbReference>
<dbReference type="InterPro" id="IPR044076">
    <property type="entry name" value="Ribosomal_P2"/>
</dbReference>
<comment type="function">
    <text evidence="1">Plays an important role in the elongation step of protein synthesis.</text>
</comment>
<dbReference type="FunFam" id="1.10.10.1410:FF:000002">
    <property type="entry name" value="60S acidic ribosomal protein P2"/>
    <property type="match status" value="1"/>
</dbReference>
<comment type="caution">
    <text evidence="6">The sequence shown here is derived from an EMBL/GenBank/DDBJ whole genome shotgun (WGS) entry which is preliminary data.</text>
</comment>
<keyword evidence="3" id="KW-0689">Ribosomal protein</keyword>
<dbReference type="EMBL" id="JACMSC010000011">
    <property type="protein sequence ID" value="KAG6501030.1"/>
    <property type="molecule type" value="Genomic_DNA"/>
</dbReference>
<gene>
    <name evidence="6" type="ORF">ZIOFF_040896</name>
</gene>
<evidence type="ECO:0000313" key="7">
    <source>
        <dbReference type="Proteomes" id="UP000734854"/>
    </source>
</evidence>
<evidence type="ECO:0000256" key="2">
    <source>
        <dbReference type="ARBA" id="ARBA00005436"/>
    </source>
</evidence>
<reference evidence="6 7" key="1">
    <citation type="submission" date="2020-08" db="EMBL/GenBank/DDBJ databases">
        <title>Plant Genome Project.</title>
        <authorList>
            <person name="Zhang R.-G."/>
        </authorList>
    </citation>
    <scope>NUCLEOTIDE SEQUENCE [LARGE SCALE GENOMIC DNA]</scope>
    <source>
        <tissue evidence="6">Rhizome</tissue>
    </source>
</reference>
<evidence type="ECO:0000256" key="1">
    <source>
        <dbReference type="ARBA" id="ARBA00003362"/>
    </source>
</evidence>
<keyword evidence="4" id="KW-0687">Ribonucleoprotein</keyword>
<sequence>MKIVAAYLLAVLGGNPNPSANDIRSILESVGAEAEDKRINHFLAEVKGKDITEVIAAGREKFAFVPSGGSVAAIGVAAPGSGGAGGAPAAEEPKEEKVEEKEESDEVKLPVFPSRKFSFPT</sequence>
<feature type="region of interest" description="Disordered" evidence="5">
    <location>
        <begin position="81"/>
        <end position="107"/>
    </location>
</feature>
<feature type="compositionally biased region" description="Basic and acidic residues" evidence="5">
    <location>
        <begin position="91"/>
        <end position="100"/>
    </location>
</feature>
<evidence type="ECO:0000256" key="4">
    <source>
        <dbReference type="ARBA" id="ARBA00023274"/>
    </source>
</evidence>
<accession>A0A8J5G5T7</accession>
<dbReference type="PANTHER" id="PTHR21141:SF5">
    <property type="entry name" value="LARGE RIBOSOMAL SUBUNIT PROTEIN P2"/>
    <property type="match status" value="1"/>
</dbReference>
<keyword evidence="7" id="KW-1185">Reference proteome</keyword>
<name>A0A8J5G5T7_ZINOF</name>